<accession>A0A6J8DS56</accession>
<reference evidence="4 5" key="1">
    <citation type="submission" date="2020-06" db="EMBL/GenBank/DDBJ databases">
        <authorList>
            <person name="Li R."/>
            <person name="Bekaert M."/>
        </authorList>
    </citation>
    <scope>NUCLEOTIDE SEQUENCE [LARGE SCALE GENOMIC DNA]</scope>
    <source>
        <strain evidence="5">wild</strain>
    </source>
</reference>
<organism evidence="4 5">
    <name type="scientific">Mytilus coruscus</name>
    <name type="common">Sea mussel</name>
    <dbReference type="NCBI Taxonomy" id="42192"/>
    <lineage>
        <taxon>Eukaryota</taxon>
        <taxon>Metazoa</taxon>
        <taxon>Spiralia</taxon>
        <taxon>Lophotrochozoa</taxon>
        <taxon>Mollusca</taxon>
        <taxon>Bivalvia</taxon>
        <taxon>Autobranchia</taxon>
        <taxon>Pteriomorphia</taxon>
        <taxon>Mytilida</taxon>
        <taxon>Mytiloidea</taxon>
        <taxon>Mytilidae</taxon>
        <taxon>Mytilinae</taxon>
        <taxon>Mytilus</taxon>
    </lineage>
</organism>
<gene>
    <name evidence="4" type="ORF">MCOR_43656</name>
</gene>
<dbReference type="Pfam" id="PF20266">
    <property type="entry name" value="Mab-21_C"/>
    <property type="match status" value="1"/>
</dbReference>
<proteinExistence type="inferred from homology"/>
<sequence>MESSLILQALVRCIFIQIETNKEQRKTIDISLKIYPAKKFSGLNLTTSPAKILLLHFLSRKLKCLEEWSLRILTSDKVLWPSSEAVEKICQSEVYVEAKPAIVKPSADIDFCLGFNQGELILASDLNPDQRLCVLLLKALQKGYLKHYSSVLITFHWKTAFNHQCGHIDPDLSDRRFTILLALECILSYMIECLDRRYLKHNFIESNLIAHLTETEANEIREKIKEIIADPEAGLQVYFDMNKECESSKQEEEITMKEIEELKTRRNDLSNEKQADKIISMMSDLQKVATSNDS</sequence>
<feature type="domain" description="Mab-21-like HhH/H2TH-like" evidence="3">
    <location>
        <begin position="131"/>
        <end position="225"/>
    </location>
</feature>
<feature type="coiled-coil region" evidence="2">
    <location>
        <begin position="242"/>
        <end position="272"/>
    </location>
</feature>
<dbReference type="OrthoDB" id="5968689at2759"/>
<evidence type="ECO:0000256" key="2">
    <source>
        <dbReference type="SAM" id="Coils"/>
    </source>
</evidence>
<keyword evidence="5" id="KW-1185">Reference proteome</keyword>
<dbReference type="Gene3D" id="1.10.1410.40">
    <property type="match status" value="1"/>
</dbReference>
<evidence type="ECO:0000313" key="5">
    <source>
        <dbReference type="Proteomes" id="UP000507470"/>
    </source>
</evidence>
<dbReference type="PANTHER" id="PTHR10656:SF42">
    <property type="entry name" value="CYCLIC GMP-AMP SYNTHASE-LIKE PROTEIN-RELATED"/>
    <property type="match status" value="1"/>
</dbReference>
<keyword evidence="2" id="KW-0175">Coiled coil</keyword>
<name>A0A6J8DS56_MYTCO</name>
<protein>
    <recommendedName>
        <fullName evidence="3">Mab-21-like HhH/H2TH-like domain-containing protein</fullName>
    </recommendedName>
</protein>
<dbReference type="InterPro" id="IPR046906">
    <property type="entry name" value="Mab-21_HhH/H2TH-like"/>
</dbReference>
<dbReference type="EMBL" id="CACVKT020007771">
    <property type="protein sequence ID" value="CAC5410472.1"/>
    <property type="molecule type" value="Genomic_DNA"/>
</dbReference>
<evidence type="ECO:0000259" key="3">
    <source>
        <dbReference type="Pfam" id="PF20266"/>
    </source>
</evidence>
<dbReference type="Proteomes" id="UP000507470">
    <property type="component" value="Unassembled WGS sequence"/>
</dbReference>
<dbReference type="PANTHER" id="PTHR10656">
    <property type="entry name" value="CELL FATE DETERMINING PROTEIN MAB21-RELATED"/>
    <property type="match status" value="1"/>
</dbReference>
<evidence type="ECO:0000256" key="1">
    <source>
        <dbReference type="ARBA" id="ARBA00008307"/>
    </source>
</evidence>
<evidence type="ECO:0000313" key="4">
    <source>
        <dbReference type="EMBL" id="CAC5410472.1"/>
    </source>
</evidence>
<comment type="similarity">
    <text evidence="1">Belongs to the mab-21 family.</text>
</comment>
<dbReference type="AlphaFoldDB" id="A0A6J8DS56"/>